<dbReference type="EMBL" id="KB446576">
    <property type="protein sequence ID" value="EME76756.1"/>
    <property type="molecule type" value="Genomic_DNA"/>
</dbReference>
<dbReference type="HOGENOM" id="CLU_1343798_0_0_1"/>
<dbReference type="GeneID" id="19335914"/>
<proteinExistence type="predicted"/>
<protein>
    <submittedName>
        <fullName evidence="1">Uncharacterized protein</fullName>
    </submittedName>
</protein>
<evidence type="ECO:0000313" key="1">
    <source>
        <dbReference type="EMBL" id="EME76756.1"/>
    </source>
</evidence>
<dbReference type="Proteomes" id="UP000016932">
    <property type="component" value="Unassembled WGS sequence"/>
</dbReference>
<gene>
    <name evidence="1" type="ORF">MYCFIDRAFT_201000</name>
</gene>
<evidence type="ECO:0000313" key="2">
    <source>
        <dbReference type="Proteomes" id="UP000016932"/>
    </source>
</evidence>
<accession>M2ZXF8</accession>
<dbReference type="AlphaFoldDB" id="M2ZXF8"/>
<name>M2ZXF8_PSEFD</name>
<dbReference type="VEuPathDB" id="FungiDB:MYCFIDRAFT_201000"/>
<sequence length="204" mass="22675">MPQGSGAATILALPVEGINVAAFLRPVLYRSRRLLRIGQGIIVRENWVEVVETSTKCFADVEWAAMKAMWVNCVRGMGWRRKVEVDRTGGRDRWTRKVDEKSGREKWTRKVDEKSGRDSLGGLDWAGPIALASTPTKTLHISRVHNRHTLGEVRTHGAKLESTPRHVQLTSHDDIRSSHAGGARTVLGPDDLITAKLAAWGWSP</sequence>
<organism evidence="1 2">
    <name type="scientific">Pseudocercospora fijiensis (strain CIRAD86)</name>
    <name type="common">Black leaf streak disease fungus</name>
    <name type="synonym">Mycosphaerella fijiensis</name>
    <dbReference type="NCBI Taxonomy" id="383855"/>
    <lineage>
        <taxon>Eukaryota</taxon>
        <taxon>Fungi</taxon>
        <taxon>Dikarya</taxon>
        <taxon>Ascomycota</taxon>
        <taxon>Pezizomycotina</taxon>
        <taxon>Dothideomycetes</taxon>
        <taxon>Dothideomycetidae</taxon>
        <taxon>Mycosphaerellales</taxon>
        <taxon>Mycosphaerellaceae</taxon>
        <taxon>Pseudocercospora</taxon>
    </lineage>
</organism>
<reference evidence="1 2" key="1">
    <citation type="journal article" date="2012" name="PLoS Pathog.">
        <title>Diverse lifestyles and strategies of plant pathogenesis encoded in the genomes of eighteen Dothideomycetes fungi.</title>
        <authorList>
            <person name="Ohm R.A."/>
            <person name="Feau N."/>
            <person name="Henrissat B."/>
            <person name="Schoch C.L."/>
            <person name="Horwitz B.A."/>
            <person name="Barry K.W."/>
            <person name="Condon B.J."/>
            <person name="Copeland A.C."/>
            <person name="Dhillon B."/>
            <person name="Glaser F."/>
            <person name="Hesse C.N."/>
            <person name="Kosti I."/>
            <person name="LaButti K."/>
            <person name="Lindquist E.A."/>
            <person name="Lucas S."/>
            <person name="Salamov A.A."/>
            <person name="Bradshaw R.E."/>
            <person name="Ciuffetti L."/>
            <person name="Hamelin R.C."/>
            <person name="Kema G.H.J."/>
            <person name="Lawrence C."/>
            <person name="Scott J.A."/>
            <person name="Spatafora J.W."/>
            <person name="Turgeon B.G."/>
            <person name="de Wit P.J.G.M."/>
            <person name="Zhong S."/>
            <person name="Goodwin S.B."/>
            <person name="Grigoriev I.V."/>
        </authorList>
    </citation>
    <scope>NUCLEOTIDE SEQUENCE [LARGE SCALE GENOMIC DNA]</scope>
    <source>
        <strain evidence="1 2">CIRAD86</strain>
    </source>
</reference>
<dbReference type="KEGG" id="pfj:MYCFIDRAFT_201000"/>
<dbReference type="RefSeq" id="XP_007932669.1">
    <property type="nucleotide sequence ID" value="XM_007934478.1"/>
</dbReference>
<keyword evidence="2" id="KW-1185">Reference proteome</keyword>